<dbReference type="InterPro" id="IPR008983">
    <property type="entry name" value="Tumour_necrosis_fac-like_dom"/>
</dbReference>
<feature type="compositionally biased region" description="Low complexity" evidence="6">
    <location>
        <begin position="136"/>
        <end position="166"/>
    </location>
</feature>
<keyword evidence="5" id="KW-1015">Disulfide bond</keyword>
<comment type="subcellular location">
    <subcellularLocation>
        <location evidence="1">Secreted</location>
    </subcellularLocation>
</comment>
<reference evidence="11" key="1">
    <citation type="submission" date="2025-08" db="UniProtKB">
        <authorList>
            <consortium name="RefSeq"/>
        </authorList>
    </citation>
    <scope>IDENTIFICATION</scope>
    <source>
        <tissue evidence="11">Sperm</tissue>
    </source>
</reference>
<evidence type="ECO:0000313" key="11">
    <source>
        <dbReference type="RefSeq" id="XP_032815368.1"/>
    </source>
</evidence>
<protein>
    <submittedName>
        <fullName evidence="11">EMILIN-1-like isoform X3</fullName>
    </submittedName>
</protein>
<evidence type="ECO:0000256" key="6">
    <source>
        <dbReference type="SAM" id="MobiDB-lite"/>
    </source>
</evidence>
<keyword evidence="10" id="KW-1185">Reference proteome</keyword>
<name>A0AAJ7TCF5_PETMA</name>
<evidence type="ECO:0000256" key="7">
    <source>
        <dbReference type="SAM" id="SignalP"/>
    </source>
</evidence>
<evidence type="ECO:0000256" key="4">
    <source>
        <dbReference type="ARBA" id="ARBA00023054"/>
    </source>
</evidence>
<feature type="compositionally biased region" description="Low complexity" evidence="6">
    <location>
        <begin position="1617"/>
        <end position="1641"/>
    </location>
</feature>
<keyword evidence="2" id="KW-0964">Secreted</keyword>
<feature type="domain" description="C1q" evidence="8">
    <location>
        <begin position="1649"/>
        <end position="1798"/>
    </location>
</feature>
<accession>A0AAJ7TCF5</accession>
<feature type="region of interest" description="Disordered" evidence="6">
    <location>
        <begin position="1465"/>
        <end position="1494"/>
    </location>
</feature>
<feature type="domain" description="EMI" evidence="9">
    <location>
        <begin position="49"/>
        <end position="126"/>
    </location>
</feature>
<organism evidence="10 11">
    <name type="scientific">Petromyzon marinus</name>
    <name type="common">Sea lamprey</name>
    <dbReference type="NCBI Taxonomy" id="7757"/>
    <lineage>
        <taxon>Eukaryota</taxon>
        <taxon>Metazoa</taxon>
        <taxon>Chordata</taxon>
        <taxon>Craniata</taxon>
        <taxon>Vertebrata</taxon>
        <taxon>Cyclostomata</taxon>
        <taxon>Hyperoartia</taxon>
        <taxon>Petromyzontiformes</taxon>
        <taxon>Petromyzontidae</taxon>
        <taxon>Petromyzon</taxon>
    </lineage>
</organism>
<evidence type="ECO:0000259" key="8">
    <source>
        <dbReference type="PROSITE" id="PS50871"/>
    </source>
</evidence>
<evidence type="ECO:0000256" key="2">
    <source>
        <dbReference type="ARBA" id="ARBA00022525"/>
    </source>
</evidence>
<dbReference type="PANTHER" id="PTHR15427">
    <property type="entry name" value="EMILIN ELASTIN MICROFIBRIL INTERFACE-LOCATED PROTEIN ELASTIN MICROFIBRIL INTERFACER"/>
    <property type="match status" value="1"/>
</dbReference>
<feature type="compositionally biased region" description="Gly residues" evidence="6">
    <location>
        <begin position="411"/>
        <end position="425"/>
    </location>
</feature>
<dbReference type="Gene3D" id="2.60.120.40">
    <property type="match status" value="1"/>
</dbReference>
<feature type="compositionally biased region" description="Gly residues" evidence="6">
    <location>
        <begin position="1342"/>
        <end position="1377"/>
    </location>
</feature>
<evidence type="ECO:0000256" key="3">
    <source>
        <dbReference type="ARBA" id="ARBA00022729"/>
    </source>
</evidence>
<feature type="compositionally biased region" description="Gly residues" evidence="6">
    <location>
        <begin position="469"/>
        <end position="489"/>
    </location>
</feature>
<feature type="compositionally biased region" description="Gly residues" evidence="6">
    <location>
        <begin position="548"/>
        <end position="626"/>
    </location>
</feature>
<feature type="compositionally biased region" description="Polar residues" evidence="6">
    <location>
        <begin position="1324"/>
        <end position="1334"/>
    </location>
</feature>
<dbReference type="GO" id="GO:0005576">
    <property type="term" value="C:extracellular region"/>
    <property type="evidence" value="ECO:0007669"/>
    <property type="project" value="UniProtKB-SubCell"/>
</dbReference>
<dbReference type="Pfam" id="PF00386">
    <property type="entry name" value="C1q"/>
    <property type="match status" value="1"/>
</dbReference>
<gene>
    <name evidence="11" type="primary">LOC116945200</name>
</gene>
<feature type="region of interest" description="Disordered" evidence="6">
    <location>
        <begin position="126"/>
        <end position="245"/>
    </location>
</feature>
<feature type="compositionally biased region" description="Pro residues" evidence="6">
    <location>
        <begin position="1596"/>
        <end position="1607"/>
    </location>
</feature>
<feature type="region of interest" description="Disordered" evidence="6">
    <location>
        <begin position="374"/>
        <end position="952"/>
    </location>
</feature>
<evidence type="ECO:0000313" key="10">
    <source>
        <dbReference type="Proteomes" id="UP001318040"/>
    </source>
</evidence>
<evidence type="ECO:0000259" key="9">
    <source>
        <dbReference type="PROSITE" id="PS51041"/>
    </source>
</evidence>
<dbReference type="InterPro" id="IPR001073">
    <property type="entry name" value="C1q_dom"/>
</dbReference>
<dbReference type="Pfam" id="PF07546">
    <property type="entry name" value="EMI"/>
    <property type="match status" value="1"/>
</dbReference>
<dbReference type="PANTHER" id="PTHR15427:SF50">
    <property type="entry name" value="COMPLEMENT C1Q TUMOR NECROSIS FACTOR-RELATED PROTEIN 2-LIKE"/>
    <property type="match status" value="1"/>
</dbReference>
<feature type="compositionally biased region" description="Gly residues" evidence="6">
    <location>
        <begin position="380"/>
        <end position="399"/>
    </location>
</feature>
<proteinExistence type="predicted"/>
<dbReference type="SMART" id="SM00110">
    <property type="entry name" value="C1Q"/>
    <property type="match status" value="1"/>
</dbReference>
<evidence type="ECO:0000256" key="5">
    <source>
        <dbReference type="ARBA" id="ARBA00023157"/>
    </source>
</evidence>
<dbReference type="SUPFAM" id="SSF49842">
    <property type="entry name" value="TNF-like"/>
    <property type="match status" value="1"/>
</dbReference>
<feature type="compositionally biased region" description="Gly residues" evidence="6">
    <location>
        <begin position="500"/>
        <end position="512"/>
    </location>
</feature>
<feature type="region of interest" description="Disordered" evidence="6">
    <location>
        <begin position="1324"/>
        <end position="1383"/>
    </location>
</feature>
<dbReference type="Proteomes" id="UP001318040">
    <property type="component" value="Chromosome 23"/>
</dbReference>
<feature type="compositionally biased region" description="Polar residues" evidence="6">
    <location>
        <begin position="167"/>
        <end position="183"/>
    </location>
</feature>
<dbReference type="PROSITE" id="PS50871">
    <property type="entry name" value="C1Q"/>
    <property type="match status" value="1"/>
</dbReference>
<feature type="signal peptide" evidence="7">
    <location>
        <begin position="1"/>
        <end position="20"/>
    </location>
</feature>
<keyword evidence="3 7" id="KW-0732">Signal</keyword>
<feature type="chain" id="PRO_5042507930" evidence="7">
    <location>
        <begin position="21"/>
        <end position="1798"/>
    </location>
</feature>
<evidence type="ECO:0000256" key="1">
    <source>
        <dbReference type="ARBA" id="ARBA00004613"/>
    </source>
</evidence>
<dbReference type="InterPro" id="IPR011489">
    <property type="entry name" value="EMI_domain"/>
</dbReference>
<sequence>MGTLRIFIYLGAVFLSPCLSTFSSSARYHPQSSSISHGQLSSSRPASRHRNWCAYMVSKTVTCPAEDGVETFVKAEYHTCMWGHLNCQRAVTYRTFVRPQYKIAYKTVNEMEWRCCPGYSGNGCTDGPAPSQGDTSSSSSSSSSSPSSSSSSSSSPSSSSSSPSSPGSGQARPSNGASGSLFPTRNGGGSRPAVVGVPTAHRPGSLGPAPRPDRPLQRQRPGGLVPPQQHPHPNGRVPDNPHGDKITRLENEVHRLAEAFGTLQSTVNGLKLTLEEDSSQLRSLIINSNGHGKEGFRPPVSTLGHDTHHPEAAVRGAVTDVAVAWRPSDVLGRLDRFNDTLRRKATALDQIQGLVRSQDARIDDLLRKVKACNEPCPPDRGGGGGSASRPGGVGTGSGGERGDVRNPGSSQPGGPGQWLPGGTGDGNMEQGTGTDGQHRPGSTVPRYPGGPGFSTPRGAGQGQAWVPGIGSGDQAGVGHGSTIPGGTGTGHTWRPDSAVGGEGGGVGGGSQSGGPVFVIPGGRGSGDTLGPGTGGGGQLKVDSPGSSYPGGPGLYTPGGTGSGQGGVGGPGDRFGAGGGVGGPGSRVGGPGGVVGGPGGGVGGTGGGVGGPGGGVGGPGGGVGGAGDRFRPEAGVGGPGGGVGGPGDRFRPGGGVGGPEGGVGGPGDRFGPGGGVGGPGGGVGGPGDRFGPGGGVGGPGGGVGGPGGGVGGPGGGVGGPGGGVGGPGGGVGGPGSGVGSPGGGVGGPGDRFGPGGGVGGPGGGVGSPGGGVGGPGGGVGGPGGGVGGPGGRVGGPGGGVGSPGGSVGGPGGGVGGPGGGVGSPGGGVGGPGGGVGSPGGSVGGPGGGVGGPGGGVGGPGGGVGGPGSGVGGPGGGVGGQGDRVGGPGSSYPGGPGGTGSNPTWVPGTGSTSVGSEQLDPDENFGSKDTIQPGVHGEPQFKTPPPPRGSHPGINTINHIDQETLDRKLSQLKGEILQEIQSKMPLTAVDASSCPCDPEIFDLRERLEEGQESLRRMQDQIAASNSGQNRKFGDIRAQLEMLALTSLSDGAATNGRPCCDSAHDFDGRLSGLERNISSVADAYRVLNSRLDNELAAIAVAPEVLQEASEMTFQDRLADLEGRLNASEKNAEEHCLYAQDLLETKLSDLQEKQRDDLDSVRGDLEALRELVNALRGTAHADPSGPVDSVDLSDDLVNLLNHRFIDLERKLNKTMWEAVHNASGSARPHSSGLDLPDSLRDALDQLASDVDGFHIQEFATNLSAITNELNTLKARLDGGNYETGLDTDGFCSELCEAEVKRVSERVDSCDDRYRELADRIEANRRYATSLNHTFNQRKPQPPTTSGGRGSSGGGGGDGDGDGVGGSGGRDTSRGGDGGGGFSDNDNGEDNVAVHLTFLRGEVKTLKGQVHSLNTTLKGMNDSLYNIGFVGVSDTEGNADNDDMSAKISWIFPGERPPIRGHGRIIKTLEGETISSPPAKANEEGGGDDDGGCSGKDRENFERRIGNLEDMCGKLTSVAGSLDRIKDGLNRHVTALWQCVNSMNVTLRTHGEGIDSLQDACGNTRTDIEDRLRSLNDTIFQILHDPQDVFSGLGDFSKPSPGVPGPPGPAGPHGPIGPAGPAGPRGHPGAQGQQGLQGEAGPPGLEGQLGGWGALSGPVAFSAAVRDHQPENTVIKFSLVLVNDGDHYDPNTGIFTAPVSGRYLVTSVLVPEKNNHVFAILSRSNNSLLYVDSSGPRPEEIEKTLQAKPMAEEASLGQAVISVILPLSAGDTLCMELVEGQVHASEDPYSTFSAALLYGDELR</sequence>
<dbReference type="PROSITE" id="PS51041">
    <property type="entry name" value="EMI"/>
    <property type="match status" value="1"/>
</dbReference>
<feature type="region of interest" description="Disordered" evidence="6">
    <location>
        <begin position="1586"/>
        <end position="1646"/>
    </location>
</feature>
<feature type="compositionally biased region" description="Gly residues" evidence="6">
    <location>
        <begin position="521"/>
        <end position="538"/>
    </location>
</feature>
<dbReference type="InterPro" id="IPR050392">
    <property type="entry name" value="Collagen/C1q_domain"/>
</dbReference>
<dbReference type="RefSeq" id="XP_032815368.1">
    <property type="nucleotide sequence ID" value="XM_032959477.1"/>
</dbReference>
<keyword evidence="4" id="KW-0175">Coiled coil</keyword>
<feature type="compositionally biased region" description="Gly residues" evidence="6">
    <location>
        <begin position="634"/>
        <end position="898"/>
    </location>
</feature>